<dbReference type="PANTHER" id="PTHR12616">
    <property type="entry name" value="VACUOLAR PROTEIN SORTING VPS41"/>
    <property type="match status" value="1"/>
</dbReference>
<dbReference type="GO" id="GO:0005770">
    <property type="term" value="C:late endosome"/>
    <property type="evidence" value="ECO:0007669"/>
    <property type="project" value="TreeGrafter"/>
</dbReference>
<dbReference type="GO" id="GO:0006623">
    <property type="term" value="P:protein targeting to vacuole"/>
    <property type="evidence" value="ECO:0007669"/>
    <property type="project" value="InterPro"/>
</dbReference>
<dbReference type="InterPro" id="IPR011990">
    <property type="entry name" value="TPR-like_helical_dom_sf"/>
</dbReference>
<dbReference type="InterPro" id="IPR045111">
    <property type="entry name" value="Vps41/Vps8"/>
</dbReference>
<evidence type="ECO:0000313" key="3">
    <source>
        <dbReference type="EMBL" id="TKA42592.1"/>
    </source>
</evidence>
<name>A0A4U0V2Y5_9PEZI</name>
<feature type="region of interest" description="Disordered" evidence="1">
    <location>
        <begin position="152"/>
        <end position="177"/>
    </location>
</feature>
<feature type="region of interest" description="Disordered" evidence="1">
    <location>
        <begin position="1"/>
        <end position="61"/>
    </location>
</feature>
<evidence type="ECO:0000256" key="1">
    <source>
        <dbReference type="SAM" id="MobiDB-lite"/>
    </source>
</evidence>
<evidence type="ECO:0000259" key="2">
    <source>
        <dbReference type="Pfam" id="PF23411"/>
    </source>
</evidence>
<evidence type="ECO:0000313" key="4">
    <source>
        <dbReference type="Proteomes" id="UP000310066"/>
    </source>
</evidence>
<protein>
    <recommendedName>
        <fullName evidence="2">Vps41 beta-propeller domain-containing protein</fullName>
    </recommendedName>
</protein>
<dbReference type="InterPro" id="IPR015943">
    <property type="entry name" value="WD40/YVTN_repeat-like_dom_sf"/>
</dbReference>
<organism evidence="3 4">
    <name type="scientific">Friedmanniomyces endolithicus</name>
    <dbReference type="NCBI Taxonomy" id="329885"/>
    <lineage>
        <taxon>Eukaryota</taxon>
        <taxon>Fungi</taxon>
        <taxon>Dikarya</taxon>
        <taxon>Ascomycota</taxon>
        <taxon>Pezizomycotina</taxon>
        <taxon>Dothideomycetes</taxon>
        <taxon>Dothideomycetidae</taxon>
        <taxon>Mycosphaerellales</taxon>
        <taxon>Teratosphaeriaceae</taxon>
        <taxon>Friedmanniomyces</taxon>
    </lineage>
</organism>
<feature type="domain" description="Vps41 beta-propeller" evidence="2">
    <location>
        <begin position="400"/>
        <end position="529"/>
    </location>
</feature>
<dbReference type="GO" id="GO:0009267">
    <property type="term" value="P:cellular response to starvation"/>
    <property type="evidence" value="ECO:0007669"/>
    <property type="project" value="TreeGrafter"/>
</dbReference>
<feature type="region of interest" description="Disordered" evidence="1">
    <location>
        <begin position="571"/>
        <end position="607"/>
    </location>
</feature>
<feature type="compositionally biased region" description="Low complexity" evidence="1">
    <location>
        <begin position="158"/>
        <end position="177"/>
    </location>
</feature>
<dbReference type="Pfam" id="PF23556">
    <property type="entry name" value="TPR_Vps41"/>
    <property type="match status" value="2"/>
</dbReference>
<dbReference type="InterPro" id="IPR036322">
    <property type="entry name" value="WD40_repeat_dom_sf"/>
</dbReference>
<dbReference type="Pfam" id="PF23411">
    <property type="entry name" value="Beta-prop_Vps41"/>
    <property type="match status" value="2"/>
</dbReference>
<feature type="compositionally biased region" description="Acidic residues" evidence="1">
    <location>
        <begin position="44"/>
        <end position="59"/>
    </location>
</feature>
<feature type="region of interest" description="Disordered" evidence="1">
    <location>
        <begin position="700"/>
        <end position="719"/>
    </location>
</feature>
<reference evidence="3 4" key="1">
    <citation type="submission" date="2017-03" db="EMBL/GenBank/DDBJ databases">
        <title>Genomes of endolithic fungi from Antarctica.</title>
        <authorList>
            <person name="Coleine C."/>
            <person name="Masonjones S."/>
            <person name="Stajich J.E."/>
        </authorList>
    </citation>
    <scope>NUCLEOTIDE SEQUENCE [LARGE SCALE GENOMIC DNA]</scope>
    <source>
        <strain evidence="3 4">CCFEE 5311</strain>
    </source>
</reference>
<proteinExistence type="predicted"/>
<dbReference type="PANTHER" id="PTHR12616:SF1">
    <property type="entry name" value="VACUOLAR PROTEIN SORTING-ASSOCIATED PROTEIN 41 HOMOLOG"/>
    <property type="match status" value="1"/>
</dbReference>
<feature type="domain" description="Vps41 beta-propeller" evidence="2">
    <location>
        <begin position="186"/>
        <end position="243"/>
    </location>
</feature>
<feature type="region of interest" description="Disordered" evidence="1">
    <location>
        <begin position="470"/>
        <end position="489"/>
    </location>
</feature>
<dbReference type="Gene3D" id="2.130.10.10">
    <property type="entry name" value="YVTN repeat-like/Quinoprotein amine dehydrogenase"/>
    <property type="match status" value="1"/>
</dbReference>
<dbReference type="InterPro" id="IPR057780">
    <property type="entry name" value="Beta-prop_Vps41"/>
</dbReference>
<dbReference type="GO" id="GO:0034058">
    <property type="term" value="P:endosomal vesicle fusion"/>
    <property type="evidence" value="ECO:0007669"/>
    <property type="project" value="TreeGrafter"/>
</dbReference>
<dbReference type="GO" id="GO:0030897">
    <property type="term" value="C:HOPS complex"/>
    <property type="evidence" value="ECO:0007669"/>
    <property type="project" value="TreeGrafter"/>
</dbReference>
<sequence>MSADHEATDGHALQLPPSEVATEQSPTGNGIPADAEAEVHAEENGEGDEENEEDEEDEEPKLKYAKLTGSLTGVYRNGDSTSAFAVAGDKMVMGTHSGSVHVLSLPSLQGLRSWRAHTATITSVSVSPTPPPPTTMRSEKGETSVLMAGGSPAASIRTQGAQPRTPQAARQPQAPAVPSTPSNLIYIATSSLDGHVCVSSLIDQKDVLLRNFARPINAVALSPDYRNDRHYLSGGLAGQLVLTVGGQAGVSADANTNSGLAGASSGWLSTLTGGLAGESVGKDTVLHSGEGSIATIKWSASGRWVVWVNEEGIKIMRSHLRLDSEASEDAWKRIAHAGKPNKKSWTGMAAVWKARCEWVNEKTLEEDVVGAEESREAVNGAKVNGNGTVKSTASGKRAKQVEKLVVGWGDTAWLLHVYEGGISHNGQRQVGSADIMHKLQFRDCIVSGISLYTPSLVAILAYRTRDDDDKLIEPPTDTPVKGGRQRHRRTGLAPQLRLVNIKDGEEVDVDELSISRFETLSAQDYHLATFYMPAPIPEKAIKDQGRGALQAVWEASGGGYAERLFASGASVMSGGSSGPDEKTGRPSVTSPKSSVRGVTPTAPQPARRVIDAHPYMETAGLKLIMQSPYDCVLSIKRDKTDHLEWLTEHGRYAEAWQVLDSHPEIIDSSDRQQPYTTSASVPSTPSQRANQDSLADFFADTSDSQSSTAIGGPPGYNAASQKEKRRVGELWLQRLVTAGQWGEAGRVAGQVLGSSPRWEHWVWTFAQADKFDEITPFIPPAAQPPLPSLVYEVVLGHYIQADRPRLKELLEVWDPVDLGYDVGSVVTAIEEKLRSREVHEESVEGGERGRDWKILMEGLAKLYLASGRSREALRCYVRTQNGEAAMGLIRDGGMVEAVGEDIPGLLMLRVTREQLQSATTAELEEASTEALQLLVEEAHRGTIPPATVIQQLEHQGPPFQPFLFSYLRALWNGPPSKDDANPSQHLAPRRGTRDRRIDEGHALVEDHADLAVRLFAAYDRTLLLTFLRASEVYSYERAAQLCEQKHYVPELVYILSKTGQTKRALHLIIGELGDVKQAIEFAKANGELWDDLLEYSMHRPRFIRGLLEEVGTSFVEPVEIVRRIPEGLEIEGLREGIQKLVREYEIQFSISEGVARVLTGEVAVGMDTLRAGRRKAVRFEIVLERHGAGDIDLAVKDVPTSVPGGGEALKMGKRKVVVKSVRPGHCVGCGDGFSEDEREPLLGFACGHVYHLSCLLRANPATADEDAIERLLVQLRSKDPDGGGSGHAGRSIGAKVAHAQVIKKAVTGGCQFCVVPDGA</sequence>
<dbReference type="GO" id="GO:0016236">
    <property type="term" value="P:macroautophagy"/>
    <property type="evidence" value="ECO:0007669"/>
    <property type="project" value="TreeGrafter"/>
</dbReference>
<dbReference type="Proteomes" id="UP000310066">
    <property type="component" value="Unassembled WGS sequence"/>
</dbReference>
<accession>A0A4U0V2Y5</accession>
<dbReference type="Gene3D" id="1.25.40.10">
    <property type="entry name" value="Tetratricopeptide repeat domain"/>
    <property type="match status" value="1"/>
</dbReference>
<dbReference type="SUPFAM" id="SSF50978">
    <property type="entry name" value="WD40 repeat-like"/>
    <property type="match status" value="1"/>
</dbReference>
<dbReference type="STRING" id="329885.A0A4U0V2Y5"/>
<feature type="compositionally biased region" description="Polar residues" evidence="1">
    <location>
        <begin position="671"/>
        <end position="690"/>
    </location>
</feature>
<gene>
    <name evidence="3" type="ORF">B0A54_07434</name>
</gene>
<dbReference type="EMBL" id="NAJP01000022">
    <property type="protein sequence ID" value="TKA42592.1"/>
    <property type="molecule type" value="Genomic_DNA"/>
</dbReference>
<feature type="region of interest" description="Disordered" evidence="1">
    <location>
        <begin position="666"/>
        <end position="690"/>
    </location>
</feature>
<comment type="caution">
    <text evidence="3">The sequence shown here is derived from an EMBL/GenBank/DDBJ whole genome shotgun (WGS) entry which is preliminary data.</text>
</comment>
<dbReference type="OrthoDB" id="244107at2759"/>